<reference evidence="2" key="1">
    <citation type="submission" date="2021-03" db="EMBL/GenBank/DDBJ databases">
        <title>Microbacterium sp. nov., a novel actinobacterium isolated from cow dung.</title>
        <authorList>
            <person name="Zhang L."/>
        </authorList>
    </citation>
    <scope>NUCLEOTIDE SEQUENCE</scope>
    <source>
        <strain evidence="2">NEAU-LLB</strain>
    </source>
</reference>
<proteinExistence type="predicted"/>
<evidence type="ECO:0000313" key="2">
    <source>
        <dbReference type="EMBL" id="MBO3663729.1"/>
    </source>
</evidence>
<sequence length="117" mass="11963">MSTQHIVSAAAAKVSIGAAGGNRIGVMLRRGDIVPQGVAEEQLERLVGRGLIEAVEVEEPSAAETAPTQETVEIPEGDPSEEWTAKQLDAYAAAKGIDLGSGKNKAEKLAAIAAASA</sequence>
<gene>
    <name evidence="2" type="ORF">J5V96_09395</name>
</gene>
<feature type="compositionally biased region" description="Low complexity" evidence="1">
    <location>
        <begin position="62"/>
        <end position="71"/>
    </location>
</feature>
<evidence type="ECO:0000256" key="1">
    <source>
        <dbReference type="SAM" id="MobiDB-lite"/>
    </source>
</evidence>
<dbReference type="Proteomes" id="UP000680132">
    <property type="component" value="Unassembled WGS sequence"/>
</dbReference>
<name>A0A939QJB4_9MICO</name>
<evidence type="ECO:0000313" key="3">
    <source>
        <dbReference type="Proteomes" id="UP000680132"/>
    </source>
</evidence>
<organism evidence="2 3">
    <name type="scientific">Microbacterium stercoris</name>
    <dbReference type="NCBI Taxonomy" id="2820289"/>
    <lineage>
        <taxon>Bacteria</taxon>
        <taxon>Bacillati</taxon>
        <taxon>Actinomycetota</taxon>
        <taxon>Actinomycetes</taxon>
        <taxon>Micrococcales</taxon>
        <taxon>Microbacteriaceae</taxon>
        <taxon>Microbacterium</taxon>
    </lineage>
</organism>
<protein>
    <submittedName>
        <fullName evidence="2">Uncharacterized protein</fullName>
    </submittedName>
</protein>
<keyword evidence="3" id="KW-1185">Reference proteome</keyword>
<dbReference type="RefSeq" id="WP_208503107.1">
    <property type="nucleotide sequence ID" value="NZ_JAGFOA010000003.1"/>
</dbReference>
<accession>A0A939QJB4</accession>
<dbReference type="EMBL" id="JAGFOA010000003">
    <property type="protein sequence ID" value="MBO3663729.1"/>
    <property type="molecule type" value="Genomic_DNA"/>
</dbReference>
<feature type="region of interest" description="Disordered" evidence="1">
    <location>
        <begin position="57"/>
        <end position="80"/>
    </location>
</feature>
<comment type="caution">
    <text evidence="2">The sequence shown here is derived from an EMBL/GenBank/DDBJ whole genome shotgun (WGS) entry which is preliminary data.</text>
</comment>
<dbReference type="AlphaFoldDB" id="A0A939QJB4"/>